<dbReference type="GO" id="GO:0016020">
    <property type="term" value="C:membrane"/>
    <property type="evidence" value="ECO:0007669"/>
    <property type="project" value="InterPro"/>
</dbReference>
<evidence type="ECO:0000313" key="2">
    <source>
        <dbReference type="EMBL" id="QNT70526.1"/>
    </source>
</evidence>
<gene>
    <name evidence="2" type="ORF">HQ394_15835</name>
</gene>
<dbReference type="Pfam" id="PF05656">
    <property type="entry name" value="DUF805"/>
    <property type="match status" value="1"/>
</dbReference>
<dbReference type="InterPro" id="IPR008523">
    <property type="entry name" value="DUF805"/>
</dbReference>
<feature type="transmembrane region" description="Helical" evidence="1">
    <location>
        <begin position="71"/>
        <end position="91"/>
    </location>
</feature>
<evidence type="ECO:0000256" key="1">
    <source>
        <dbReference type="SAM" id="Phobius"/>
    </source>
</evidence>
<name>A0A7H1N490_9PROT</name>
<feature type="transmembrane region" description="Helical" evidence="1">
    <location>
        <begin position="103"/>
        <end position="124"/>
    </location>
</feature>
<feature type="transmembrane region" description="Helical" evidence="1">
    <location>
        <begin position="19"/>
        <end position="41"/>
    </location>
</feature>
<dbReference type="EMBL" id="CP053923">
    <property type="protein sequence ID" value="QNT70526.1"/>
    <property type="molecule type" value="Genomic_DNA"/>
</dbReference>
<keyword evidence="1" id="KW-0472">Membrane</keyword>
<keyword evidence="1" id="KW-1133">Transmembrane helix</keyword>
<proteinExistence type="predicted"/>
<sequence length="154" mass="16157">MLTALFGDVRDGRLQRLPYLGYCLLLLLLVFAIGVAFTVLLGGSEGLSEAITGGDAEKAKELLLQHLSSTAISLLLVATIVIGAAISFANINLQAKRLRDMGLPGWLGVAAIFGLELVITALVGNQTASIFHLVTFLALLLIPTATFAGRRGPA</sequence>
<dbReference type="AlphaFoldDB" id="A0A7H1N490"/>
<reference evidence="2 3" key="1">
    <citation type="submission" date="2020-05" db="EMBL/GenBank/DDBJ databases">
        <title>Complete closed genome sequence of Defluviicoccus vanus.</title>
        <authorList>
            <person name="Bessarab I."/>
            <person name="Arumugam K."/>
            <person name="Maszenan A.M."/>
            <person name="Seviour R.J."/>
            <person name="Williams R.B."/>
        </authorList>
    </citation>
    <scope>NUCLEOTIDE SEQUENCE [LARGE SCALE GENOMIC DNA]</scope>
    <source>
        <strain evidence="2 3">Ben 114</strain>
    </source>
</reference>
<dbReference type="KEGG" id="dvn:HQ394_15835"/>
<accession>A0A7H1N490</accession>
<feature type="transmembrane region" description="Helical" evidence="1">
    <location>
        <begin position="130"/>
        <end position="149"/>
    </location>
</feature>
<evidence type="ECO:0000313" key="3">
    <source>
        <dbReference type="Proteomes" id="UP000516369"/>
    </source>
</evidence>
<dbReference type="RefSeq" id="WP_190261005.1">
    <property type="nucleotide sequence ID" value="NZ_CP053923.1"/>
</dbReference>
<keyword evidence="1" id="KW-0812">Transmembrane</keyword>
<keyword evidence="3" id="KW-1185">Reference proteome</keyword>
<protein>
    <submittedName>
        <fullName evidence="2">DUF805 domain-containing protein</fullName>
    </submittedName>
</protein>
<organism evidence="2 3">
    <name type="scientific">Defluviicoccus vanus</name>
    <dbReference type="NCBI Taxonomy" id="111831"/>
    <lineage>
        <taxon>Bacteria</taxon>
        <taxon>Pseudomonadati</taxon>
        <taxon>Pseudomonadota</taxon>
        <taxon>Alphaproteobacteria</taxon>
        <taxon>Rhodospirillales</taxon>
        <taxon>Rhodospirillaceae</taxon>
        <taxon>Defluviicoccus</taxon>
    </lineage>
</organism>
<dbReference type="Proteomes" id="UP000516369">
    <property type="component" value="Chromosome"/>
</dbReference>